<evidence type="ECO:0000313" key="5">
    <source>
        <dbReference type="Proteomes" id="UP000077469"/>
    </source>
</evidence>
<dbReference type="KEGG" id="phy:AJ81_04275"/>
<name>A0A0X1KQP2_9THEM</name>
<evidence type="ECO:0000259" key="3">
    <source>
        <dbReference type="Pfam" id="PF00294"/>
    </source>
</evidence>
<dbReference type="GO" id="GO:0005829">
    <property type="term" value="C:cytosol"/>
    <property type="evidence" value="ECO:0007669"/>
    <property type="project" value="TreeGrafter"/>
</dbReference>
<dbReference type="PANTHER" id="PTHR10584:SF166">
    <property type="entry name" value="RIBOKINASE"/>
    <property type="match status" value="1"/>
</dbReference>
<organism evidence="4 5">
    <name type="scientific">Pseudothermotoga hypogea DSM 11164 = NBRC 106472</name>
    <dbReference type="NCBI Taxonomy" id="1123384"/>
    <lineage>
        <taxon>Bacteria</taxon>
        <taxon>Thermotogati</taxon>
        <taxon>Thermotogota</taxon>
        <taxon>Thermotogae</taxon>
        <taxon>Thermotogales</taxon>
        <taxon>Thermotogaceae</taxon>
        <taxon>Pseudothermotoga</taxon>
    </lineage>
</organism>
<reference evidence="4 5" key="1">
    <citation type="submission" date="2014-01" db="EMBL/GenBank/DDBJ databases">
        <title>Genome sequencing of Thermotog hypogea.</title>
        <authorList>
            <person name="Zhang X."/>
            <person name="Alvare G."/>
            <person name="Fristensky B."/>
            <person name="Chen L."/>
            <person name="Suen T."/>
            <person name="Chen Q."/>
            <person name="Ma K."/>
        </authorList>
    </citation>
    <scope>NUCLEOTIDE SEQUENCE [LARGE SCALE GENOMIC DNA]</scope>
    <source>
        <strain evidence="4 5">DSM 11164</strain>
    </source>
</reference>
<dbReference type="Proteomes" id="UP000077469">
    <property type="component" value="Chromosome"/>
</dbReference>
<dbReference type="PATRIC" id="fig|1123384.7.peg.836"/>
<dbReference type="STRING" id="1123384.AJ81_04275"/>
<dbReference type="Pfam" id="PF00294">
    <property type="entry name" value="PfkB"/>
    <property type="match status" value="1"/>
</dbReference>
<dbReference type="AlphaFoldDB" id="A0A0X1KQP2"/>
<protein>
    <submittedName>
        <fullName evidence="4">Carbohydrate kinase</fullName>
    </submittedName>
</protein>
<dbReference type="SUPFAM" id="SSF53613">
    <property type="entry name" value="Ribokinase-like"/>
    <property type="match status" value="1"/>
</dbReference>
<dbReference type="InterPro" id="IPR029056">
    <property type="entry name" value="Ribokinase-like"/>
</dbReference>
<evidence type="ECO:0000313" key="4">
    <source>
        <dbReference type="EMBL" id="AJC73551.1"/>
    </source>
</evidence>
<dbReference type="Gene3D" id="3.40.1190.20">
    <property type="match status" value="1"/>
</dbReference>
<dbReference type="PANTHER" id="PTHR10584">
    <property type="entry name" value="SUGAR KINASE"/>
    <property type="match status" value="1"/>
</dbReference>
<dbReference type="RefSeq" id="WP_051673628.1">
    <property type="nucleotide sequence ID" value="NC_022795.1"/>
</dbReference>
<evidence type="ECO:0000256" key="1">
    <source>
        <dbReference type="ARBA" id="ARBA00022679"/>
    </source>
</evidence>
<accession>A0A0X1KQP2</accession>
<proteinExistence type="predicted"/>
<gene>
    <name evidence="4" type="ORF">AJ81_04275</name>
</gene>
<dbReference type="PaxDb" id="1123384-AJ81_04275"/>
<feature type="domain" description="Carbohydrate kinase PfkB" evidence="3">
    <location>
        <begin position="3"/>
        <end position="103"/>
    </location>
</feature>
<dbReference type="EMBL" id="CP007141">
    <property type="protein sequence ID" value="AJC73551.1"/>
    <property type="molecule type" value="Genomic_DNA"/>
</dbReference>
<keyword evidence="2 4" id="KW-0418">Kinase</keyword>
<keyword evidence="1" id="KW-0808">Transferase</keyword>
<sequence>MSTKIAVVGGSFVDIYIYGDEPHGCEVVEDCGGSGLNVAFALHQLGLQVFFFSNVAKDHRATFLLNKLQRFGFDTNHITVKDGETGLHISFNDRTIAVKRGVNDLDVDVDWKVVSECSFAFINTEVSKRTIENFLKNFQGKIFLDAGPRHILSDDIRSLHEDLILIGNESQCERIACDVIKMGPSGARWNELHIAGDGLAHPYTTGCGDVFDAVLIFSLLKGEERRVALEKAVKVSQEASKSFKSALAKAQAVKDLLEDVEAGLSTSP</sequence>
<dbReference type="OrthoDB" id="37222at2"/>
<evidence type="ECO:0000256" key="2">
    <source>
        <dbReference type="ARBA" id="ARBA00022777"/>
    </source>
</evidence>
<keyword evidence="5" id="KW-1185">Reference proteome</keyword>
<dbReference type="GO" id="GO:0016301">
    <property type="term" value="F:kinase activity"/>
    <property type="evidence" value="ECO:0007669"/>
    <property type="project" value="UniProtKB-KW"/>
</dbReference>
<dbReference type="InterPro" id="IPR011611">
    <property type="entry name" value="PfkB_dom"/>
</dbReference>